<organism evidence="3 4">
    <name type="scientific">Xenorhabdus bovienii str. puntauvense</name>
    <dbReference type="NCBI Taxonomy" id="1398201"/>
    <lineage>
        <taxon>Bacteria</taxon>
        <taxon>Pseudomonadati</taxon>
        <taxon>Pseudomonadota</taxon>
        <taxon>Gammaproteobacteria</taxon>
        <taxon>Enterobacterales</taxon>
        <taxon>Morganellaceae</taxon>
        <taxon>Xenorhabdus</taxon>
    </lineage>
</organism>
<dbReference type="InterPro" id="IPR042099">
    <property type="entry name" value="ANL_N_sf"/>
</dbReference>
<dbReference type="GO" id="GO:0005737">
    <property type="term" value="C:cytoplasm"/>
    <property type="evidence" value="ECO:0007669"/>
    <property type="project" value="TreeGrafter"/>
</dbReference>
<feature type="region of interest" description="Disordered" evidence="1">
    <location>
        <begin position="1"/>
        <end position="20"/>
    </location>
</feature>
<dbReference type="Gene3D" id="3.40.50.12780">
    <property type="entry name" value="N-terminal domain of ligase-like"/>
    <property type="match status" value="1"/>
</dbReference>
<comment type="caution">
    <text evidence="3">The sequence shown here is derived from an EMBL/GenBank/DDBJ whole genome shotgun (WGS) entry which is preliminary data.</text>
</comment>
<protein>
    <recommendedName>
        <fullName evidence="2">AMP-dependent synthetase/ligase domain-containing protein</fullName>
    </recommendedName>
</protein>
<dbReference type="HOGENOM" id="CLU_1115414_0_0_6"/>
<name>A0A077N826_XENBV</name>
<dbReference type="InterPro" id="IPR000873">
    <property type="entry name" value="AMP-dep_synth/lig_dom"/>
</dbReference>
<evidence type="ECO:0000256" key="1">
    <source>
        <dbReference type="SAM" id="MobiDB-lite"/>
    </source>
</evidence>
<dbReference type="GO" id="GO:0043041">
    <property type="term" value="P:amino acid activation for nonribosomal peptide biosynthetic process"/>
    <property type="evidence" value="ECO:0007669"/>
    <property type="project" value="TreeGrafter"/>
</dbReference>
<dbReference type="GO" id="GO:0031177">
    <property type="term" value="F:phosphopantetheine binding"/>
    <property type="evidence" value="ECO:0007669"/>
    <property type="project" value="TreeGrafter"/>
</dbReference>
<dbReference type="GO" id="GO:0044550">
    <property type="term" value="P:secondary metabolite biosynthetic process"/>
    <property type="evidence" value="ECO:0007669"/>
    <property type="project" value="TreeGrafter"/>
</dbReference>
<sequence>MKFAGGRMHMQKHTFQPKAPLEQKQLRLTQTLHQAFEQKVQRYPQAIVLNTENGLGLTYEQLNQRANQLAHYILQIKQQMGETDAFSPVIGICLEHDEEMLVSILAILKAGLAYLPINSTHGAERIGFYIEDAGIELVIGVLQYQSLFDESKVDYLCIDSEKAFIQTMPLHNPDVSIHSDPLACIVYISKTAGVSKGVEISHTSAMRLSAMRLLRVEKHHLDLTKNNSTENDIWTLLDASTFEVHTMGK</sequence>
<reference evidence="3" key="1">
    <citation type="submission" date="2013-07" db="EMBL/GenBank/DDBJ databases">
        <title>Sub-species coevolution in mutualistic symbiosis.</title>
        <authorList>
            <person name="Murfin K."/>
            <person name="Klassen J."/>
            <person name="Lee M."/>
            <person name="Forst S."/>
            <person name="Stock P."/>
            <person name="Goodrich-Blair H."/>
        </authorList>
    </citation>
    <scope>NUCLEOTIDE SEQUENCE [LARGE SCALE GENOMIC DNA]</scope>
    <source>
        <strain evidence="3">Puntauvense</strain>
    </source>
</reference>
<dbReference type="Proteomes" id="UP000028511">
    <property type="component" value="Unassembled WGS sequence"/>
</dbReference>
<dbReference type="SUPFAM" id="SSF56801">
    <property type="entry name" value="Acetyl-CoA synthetase-like"/>
    <property type="match status" value="1"/>
</dbReference>
<dbReference type="PANTHER" id="PTHR45527">
    <property type="entry name" value="NONRIBOSOMAL PEPTIDE SYNTHETASE"/>
    <property type="match status" value="1"/>
</dbReference>
<gene>
    <name evidence="3" type="ORF">XBP1_3010025</name>
</gene>
<evidence type="ECO:0000259" key="2">
    <source>
        <dbReference type="Pfam" id="PF00501"/>
    </source>
</evidence>
<proteinExistence type="predicted"/>
<accession>A0A077N826</accession>
<dbReference type="AlphaFoldDB" id="A0A077N826"/>
<evidence type="ECO:0000313" key="3">
    <source>
        <dbReference type="EMBL" id="CDG98376.1"/>
    </source>
</evidence>
<dbReference type="EMBL" id="CBSW010000226">
    <property type="protein sequence ID" value="CDG98376.1"/>
    <property type="molecule type" value="Genomic_DNA"/>
</dbReference>
<evidence type="ECO:0000313" key="4">
    <source>
        <dbReference type="Proteomes" id="UP000028511"/>
    </source>
</evidence>
<dbReference type="Pfam" id="PF00501">
    <property type="entry name" value="AMP-binding"/>
    <property type="match status" value="1"/>
</dbReference>
<dbReference type="PANTHER" id="PTHR45527:SF1">
    <property type="entry name" value="FATTY ACID SYNTHASE"/>
    <property type="match status" value="1"/>
</dbReference>
<feature type="domain" description="AMP-dependent synthetase/ligase" evidence="2">
    <location>
        <begin position="36"/>
        <end position="212"/>
    </location>
</feature>
<dbReference type="RefSeq" id="WP_038218798.1">
    <property type="nucleotide sequence ID" value="NZ_CAWLWN010000254.1"/>
</dbReference>